<dbReference type="RefSeq" id="XP_016455917.1">
    <property type="nucleotide sequence ID" value="XM_016600431.2"/>
</dbReference>
<feature type="domain" description="Carboxypeptidase A inhibitor-like" evidence="4">
    <location>
        <begin position="42"/>
        <end position="83"/>
    </location>
</feature>
<dbReference type="AlphaFoldDB" id="A0A1S3YVC5"/>
<evidence type="ECO:0000313" key="6">
    <source>
        <dbReference type="RefSeq" id="XP_016455917.1"/>
    </source>
</evidence>
<keyword evidence="2" id="KW-1015">Disulfide bond</keyword>
<evidence type="ECO:0000259" key="4">
    <source>
        <dbReference type="Pfam" id="PF02977"/>
    </source>
</evidence>
<dbReference type="SUPFAM" id="SSF57027">
    <property type="entry name" value="Plant inhibitors of proteinases and amylases"/>
    <property type="match status" value="1"/>
</dbReference>
<feature type="signal peptide" evidence="3">
    <location>
        <begin position="1"/>
        <end position="23"/>
    </location>
</feature>
<dbReference type="RefSeq" id="XP_016455917.1">
    <property type="nucleotide sequence ID" value="XM_016600431.1"/>
</dbReference>
<dbReference type="KEGG" id="nta:107779928"/>
<dbReference type="InterPro" id="IPR011052">
    <property type="entry name" value="Proteinase_amylase_inhib_sf"/>
</dbReference>
<sequence>MAGKLAILFTTLLVLIAAQNVMAQRDLPKHKDVLPFAAKLFQDPTCGKTCETHDDCSACLLCSACWNFSKTCGPYVGRAAAIGI</sequence>
<dbReference type="Proteomes" id="UP000790787">
    <property type="component" value="Chromosome 23"/>
</dbReference>
<dbReference type="InterPro" id="IPR004231">
    <property type="entry name" value="COpept_A_inh-like"/>
</dbReference>
<keyword evidence="1" id="KW-0960">Knottin</keyword>
<dbReference type="GeneID" id="107779928"/>
<evidence type="ECO:0000256" key="1">
    <source>
        <dbReference type="ARBA" id="ARBA00022854"/>
    </source>
</evidence>
<proteinExistence type="predicted"/>
<protein>
    <submittedName>
        <fullName evidence="6">Metallocarboxypeptidase inhibitor-like</fullName>
    </submittedName>
</protein>
<keyword evidence="5" id="KW-1185">Reference proteome</keyword>
<dbReference type="OrthoDB" id="1245163at2759"/>
<reference evidence="6" key="2">
    <citation type="submission" date="2025-08" db="UniProtKB">
        <authorList>
            <consortium name="RefSeq"/>
        </authorList>
    </citation>
    <scope>IDENTIFICATION</scope>
    <source>
        <tissue evidence="6">Leaf</tissue>
    </source>
</reference>
<evidence type="ECO:0000313" key="5">
    <source>
        <dbReference type="Proteomes" id="UP000790787"/>
    </source>
</evidence>
<reference evidence="5" key="1">
    <citation type="journal article" date="2014" name="Nat. Commun.">
        <title>The tobacco genome sequence and its comparison with those of tomato and potato.</title>
        <authorList>
            <person name="Sierro N."/>
            <person name="Battey J.N."/>
            <person name="Ouadi S."/>
            <person name="Bakaher N."/>
            <person name="Bovet L."/>
            <person name="Willig A."/>
            <person name="Goepfert S."/>
            <person name="Peitsch M.C."/>
            <person name="Ivanov N.V."/>
        </authorList>
    </citation>
    <scope>NUCLEOTIDE SEQUENCE [LARGE SCALE GENOMIC DNA]</scope>
</reference>
<organism evidence="5 6">
    <name type="scientific">Nicotiana tabacum</name>
    <name type="common">Common tobacco</name>
    <dbReference type="NCBI Taxonomy" id="4097"/>
    <lineage>
        <taxon>Eukaryota</taxon>
        <taxon>Viridiplantae</taxon>
        <taxon>Streptophyta</taxon>
        <taxon>Embryophyta</taxon>
        <taxon>Tracheophyta</taxon>
        <taxon>Spermatophyta</taxon>
        <taxon>Magnoliopsida</taxon>
        <taxon>eudicotyledons</taxon>
        <taxon>Gunneridae</taxon>
        <taxon>Pentapetalae</taxon>
        <taxon>asterids</taxon>
        <taxon>lamiids</taxon>
        <taxon>Solanales</taxon>
        <taxon>Solanaceae</taxon>
        <taxon>Nicotianoideae</taxon>
        <taxon>Nicotianeae</taxon>
        <taxon>Nicotiana</taxon>
    </lineage>
</organism>
<name>A0A1S3YVC5_TOBAC</name>
<dbReference type="Pfam" id="PF02977">
    <property type="entry name" value="CarbpepA_inh"/>
    <property type="match status" value="1"/>
</dbReference>
<dbReference type="GO" id="GO:0004866">
    <property type="term" value="F:endopeptidase inhibitor activity"/>
    <property type="evidence" value="ECO:0007669"/>
    <property type="project" value="InterPro"/>
</dbReference>
<evidence type="ECO:0000256" key="2">
    <source>
        <dbReference type="ARBA" id="ARBA00023157"/>
    </source>
</evidence>
<keyword evidence="3" id="KW-0732">Signal</keyword>
<feature type="chain" id="PRO_5010182863" evidence="3">
    <location>
        <begin position="24"/>
        <end position="84"/>
    </location>
</feature>
<dbReference type="SMR" id="A0A1S3YVC5"/>
<dbReference type="OMA" id="CGPYVGR"/>
<gene>
    <name evidence="6" type="primary">LOC107779928</name>
</gene>
<dbReference type="PaxDb" id="4097-A0A1S3YVC5"/>
<accession>A0A1S3YVC5</accession>
<evidence type="ECO:0000256" key="3">
    <source>
        <dbReference type="SAM" id="SignalP"/>
    </source>
</evidence>